<name>A0A426Z3Q9_ENSVE</name>
<dbReference type="GO" id="GO:0051287">
    <property type="term" value="F:NAD binding"/>
    <property type="evidence" value="ECO:0007669"/>
    <property type="project" value="TreeGrafter"/>
</dbReference>
<dbReference type="Proteomes" id="UP000287651">
    <property type="component" value="Unassembled WGS sequence"/>
</dbReference>
<evidence type="ECO:0000313" key="1">
    <source>
        <dbReference type="EMBL" id="RRT58602.1"/>
    </source>
</evidence>
<feature type="non-terminal residue" evidence="1">
    <location>
        <position position="1"/>
    </location>
</feature>
<dbReference type="PANTHER" id="PTHR13994:SF29">
    <property type="entry name" value="NUDIX HYDROLASE 2"/>
    <property type="match status" value="1"/>
</dbReference>
<protein>
    <submittedName>
        <fullName evidence="1">Uncharacterized protein</fullName>
    </submittedName>
</protein>
<accession>A0A426Z3Q9</accession>
<evidence type="ECO:0000313" key="2">
    <source>
        <dbReference type="Proteomes" id="UP000287651"/>
    </source>
</evidence>
<dbReference type="InterPro" id="IPR003293">
    <property type="entry name" value="Nudix_hydrolase6-like"/>
</dbReference>
<comment type="caution">
    <text evidence="1">The sequence shown here is derived from an EMBL/GenBank/DDBJ whole genome shotgun (WGS) entry which is preliminary data.</text>
</comment>
<dbReference type="AlphaFoldDB" id="A0A426Z3Q9"/>
<dbReference type="GO" id="GO:0047631">
    <property type="term" value="F:ADP-ribose diphosphatase activity"/>
    <property type="evidence" value="ECO:0007669"/>
    <property type="project" value="TreeGrafter"/>
</dbReference>
<dbReference type="PANTHER" id="PTHR13994">
    <property type="entry name" value="NUDIX HYDROLASE RELATED"/>
    <property type="match status" value="1"/>
</dbReference>
<gene>
    <name evidence="1" type="ORF">B296_00032741</name>
</gene>
<reference evidence="1 2" key="1">
    <citation type="journal article" date="2014" name="Agronomy (Basel)">
        <title>A Draft Genome Sequence for Ensete ventricosum, the Drought-Tolerant Tree Against Hunger.</title>
        <authorList>
            <person name="Harrison J."/>
            <person name="Moore K.A."/>
            <person name="Paszkiewicz K."/>
            <person name="Jones T."/>
            <person name="Grant M."/>
            <person name="Ambacheew D."/>
            <person name="Muzemil S."/>
            <person name="Studholme D.J."/>
        </authorList>
    </citation>
    <scope>NUCLEOTIDE SEQUENCE [LARGE SCALE GENOMIC DNA]</scope>
</reference>
<organism evidence="1 2">
    <name type="scientific">Ensete ventricosum</name>
    <name type="common">Abyssinian banana</name>
    <name type="synonym">Musa ensete</name>
    <dbReference type="NCBI Taxonomy" id="4639"/>
    <lineage>
        <taxon>Eukaryota</taxon>
        <taxon>Viridiplantae</taxon>
        <taxon>Streptophyta</taxon>
        <taxon>Embryophyta</taxon>
        <taxon>Tracheophyta</taxon>
        <taxon>Spermatophyta</taxon>
        <taxon>Magnoliopsida</taxon>
        <taxon>Liliopsida</taxon>
        <taxon>Zingiberales</taxon>
        <taxon>Musaceae</taxon>
        <taxon>Ensete</taxon>
    </lineage>
</organism>
<dbReference type="GO" id="GO:0035529">
    <property type="term" value="F:NADH pyrophosphatase activity"/>
    <property type="evidence" value="ECO:0007669"/>
    <property type="project" value="TreeGrafter"/>
</dbReference>
<sequence length="90" mass="10073">CLSSDLFCLGKGLDNGTSMHFLTMFDCYFQGKRGVWIKLPIELSNLVQPTVEVLAVQEKSGKFRGSGVWKFPTGVVEPINTEFIEVLAFR</sequence>
<proteinExistence type="predicted"/>
<dbReference type="EMBL" id="AMZH03008597">
    <property type="protein sequence ID" value="RRT58602.1"/>
    <property type="molecule type" value="Genomic_DNA"/>
</dbReference>